<protein>
    <submittedName>
        <fullName evidence="1">Uncharacterized protein</fullName>
    </submittedName>
</protein>
<keyword evidence="2" id="KW-1185">Reference proteome</keyword>
<sequence length="179" mass="20436">RALVEAKHSGLQTGSSFREKVWVEARKSVDPVVVNGNLVPPITAVQISNKWGDWKKWWPDYEAHYGTSSVKRHTSGWEKNSSGREFSYPGIDTGVLVSSLDAMRDHYNAYPKCRRFRKHRVNHVELLEQLLGDKLADGRNSMKITDVAREGAPKRKRSAKVIYGSRRYSTQRKKLALRG</sequence>
<dbReference type="AlphaFoldDB" id="A0A420I877"/>
<gene>
    <name evidence="1" type="ORF">GcM3_115028</name>
</gene>
<accession>A0A420I877</accession>
<feature type="non-terminal residue" evidence="1">
    <location>
        <position position="1"/>
    </location>
</feature>
<reference evidence="1 2" key="1">
    <citation type="journal article" date="2018" name="BMC Genomics">
        <title>Comparative genome analyses reveal sequence features reflecting distinct modes of host-adaptation between dicot and monocot powdery mildew.</title>
        <authorList>
            <person name="Wu Y."/>
            <person name="Ma X."/>
            <person name="Pan Z."/>
            <person name="Kale S.D."/>
            <person name="Song Y."/>
            <person name="King H."/>
            <person name="Zhang Q."/>
            <person name="Presley C."/>
            <person name="Deng X."/>
            <person name="Wei C.I."/>
            <person name="Xiao S."/>
        </authorList>
    </citation>
    <scope>NUCLEOTIDE SEQUENCE [LARGE SCALE GENOMIC DNA]</scope>
    <source>
        <strain evidence="1">UMSG3</strain>
    </source>
</reference>
<proteinExistence type="predicted"/>
<evidence type="ECO:0000313" key="1">
    <source>
        <dbReference type="EMBL" id="RKF65865.1"/>
    </source>
</evidence>
<organism evidence="1 2">
    <name type="scientific">Golovinomyces cichoracearum</name>
    <dbReference type="NCBI Taxonomy" id="62708"/>
    <lineage>
        <taxon>Eukaryota</taxon>
        <taxon>Fungi</taxon>
        <taxon>Dikarya</taxon>
        <taxon>Ascomycota</taxon>
        <taxon>Pezizomycotina</taxon>
        <taxon>Leotiomycetes</taxon>
        <taxon>Erysiphales</taxon>
        <taxon>Erysiphaceae</taxon>
        <taxon>Golovinomyces</taxon>
    </lineage>
</organism>
<evidence type="ECO:0000313" key="2">
    <source>
        <dbReference type="Proteomes" id="UP000283383"/>
    </source>
</evidence>
<dbReference type="EMBL" id="MCBQ01011587">
    <property type="protein sequence ID" value="RKF65865.1"/>
    <property type="molecule type" value="Genomic_DNA"/>
</dbReference>
<comment type="caution">
    <text evidence="1">The sequence shown here is derived from an EMBL/GenBank/DDBJ whole genome shotgun (WGS) entry which is preliminary data.</text>
</comment>
<dbReference type="Proteomes" id="UP000283383">
    <property type="component" value="Unassembled WGS sequence"/>
</dbReference>
<name>A0A420I877_9PEZI</name>